<dbReference type="EMBL" id="CP063849">
    <property type="protein sequence ID" value="QOY86759.1"/>
    <property type="molecule type" value="Genomic_DNA"/>
</dbReference>
<feature type="chain" id="PRO_5032906263" description="DUF4198 domain-containing protein" evidence="1">
    <location>
        <begin position="19"/>
        <end position="287"/>
    </location>
</feature>
<evidence type="ECO:0000313" key="3">
    <source>
        <dbReference type="Proteomes" id="UP000593892"/>
    </source>
</evidence>
<reference evidence="2 3" key="1">
    <citation type="submission" date="2020-10" db="EMBL/GenBank/DDBJ databases">
        <title>Complete genome sequence of Paludibaculum fermentans P105T, a facultatively anaerobic acidobacterium capable of dissimilatory Fe(III) reduction.</title>
        <authorList>
            <person name="Dedysh S.N."/>
            <person name="Beletsky A.V."/>
            <person name="Kulichevskaya I.S."/>
            <person name="Mardanov A.V."/>
            <person name="Ravin N.V."/>
        </authorList>
    </citation>
    <scope>NUCLEOTIDE SEQUENCE [LARGE SCALE GENOMIC DNA]</scope>
    <source>
        <strain evidence="2 3">P105</strain>
    </source>
</reference>
<dbReference type="RefSeq" id="WP_194448428.1">
    <property type="nucleotide sequence ID" value="NZ_CP063849.1"/>
</dbReference>
<dbReference type="AlphaFoldDB" id="A0A7S7NP91"/>
<name>A0A7S7NP91_PALFE</name>
<keyword evidence="3" id="KW-1185">Reference proteome</keyword>
<sequence length="287" mass="31472">MKLLFFAPLFLTAAVGFAQPPAAATRGLSVVRPTLHYKQEEGAAIADTYQYTAGELLYFSFRIGGFTVQKDKVDLRWQLVAVDPEGLLLMAPLNGTIQEEITENDKNWLPKIAQTLPLPAQLPPGAYKLKLHVADEFAKTSIDTETRFNVSGRPLPVVQGLSILNLRFLRTPTDRQAMENPIYHAGETLIARFELAGFKLGEKNKFEVDYSLSVLNAAGKVLFTQPQAASESNSPYYPQRLLNGELTLNLNAGVLAADYTLLVKVKDHVAGVETESSAKFAVAPPPN</sequence>
<keyword evidence="1" id="KW-0732">Signal</keyword>
<gene>
    <name evidence="2" type="ORF">IRI77_28840</name>
</gene>
<evidence type="ECO:0008006" key="4">
    <source>
        <dbReference type="Google" id="ProtNLM"/>
    </source>
</evidence>
<dbReference type="KEGG" id="pfer:IRI77_28840"/>
<evidence type="ECO:0000313" key="2">
    <source>
        <dbReference type="EMBL" id="QOY86759.1"/>
    </source>
</evidence>
<protein>
    <recommendedName>
        <fullName evidence="4">DUF4198 domain-containing protein</fullName>
    </recommendedName>
</protein>
<dbReference type="Proteomes" id="UP000593892">
    <property type="component" value="Chromosome"/>
</dbReference>
<accession>A0A7S7NP91</accession>
<evidence type="ECO:0000256" key="1">
    <source>
        <dbReference type="SAM" id="SignalP"/>
    </source>
</evidence>
<organism evidence="2 3">
    <name type="scientific">Paludibaculum fermentans</name>
    <dbReference type="NCBI Taxonomy" id="1473598"/>
    <lineage>
        <taxon>Bacteria</taxon>
        <taxon>Pseudomonadati</taxon>
        <taxon>Acidobacteriota</taxon>
        <taxon>Terriglobia</taxon>
        <taxon>Bryobacterales</taxon>
        <taxon>Bryobacteraceae</taxon>
        <taxon>Paludibaculum</taxon>
    </lineage>
</organism>
<proteinExistence type="predicted"/>
<feature type="signal peptide" evidence="1">
    <location>
        <begin position="1"/>
        <end position="18"/>
    </location>
</feature>